<evidence type="ECO:0008006" key="4">
    <source>
        <dbReference type="Google" id="ProtNLM"/>
    </source>
</evidence>
<dbReference type="RefSeq" id="WP_160365156.1">
    <property type="nucleotide sequence ID" value="NZ_JACEIB010000001.1"/>
</dbReference>
<sequence>MSLPDPDKQARDRHAILLGLRVAGAILCGFGLWLALGGNIAGHYGFGGVLIVMGLIDLIVVPKILAHKWRTPR</sequence>
<keyword evidence="1" id="KW-0472">Membrane</keyword>
<evidence type="ECO:0000313" key="2">
    <source>
        <dbReference type="EMBL" id="MBA2933097.1"/>
    </source>
</evidence>
<feature type="transmembrane region" description="Helical" evidence="1">
    <location>
        <begin position="15"/>
        <end position="36"/>
    </location>
</feature>
<gene>
    <name evidence="2" type="ORF">HZF05_03200</name>
</gene>
<dbReference type="AlphaFoldDB" id="A0A838L216"/>
<protein>
    <recommendedName>
        <fullName evidence="4">DUF2892 domain-containing protein</fullName>
    </recommendedName>
</protein>
<evidence type="ECO:0000313" key="3">
    <source>
        <dbReference type="Proteomes" id="UP000570166"/>
    </source>
</evidence>
<dbReference type="EMBL" id="JACEIB010000001">
    <property type="protein sequence ID" value="MBA2933097.1"/>
    <property type="molecule type" value="Genomic_DNA"/>
</dbReference>
<dbReference type="Proteomes" id="UP000570166">
    <property type="component" value="Unassembled WGS sequence"/>
</dbReference>
<organism evidence="2 3">
    <name type="scientific">Sphingomonas chungangi</name>
    <dbReference type="NCBI Taxonomy" id="2683589"/>
    <lineage>
        <taxon>Bacteria</taxon>
        <taxon>Pseudomonadati</taxon>
        <taxon>Pseudomonadota</taxon>
        <taxon>Alphaproteobacteria</taxon>
        <taxon>Sphingomonadales</taxon>
        <taxon>Sphingomonadaceae</taxon>
        <taxon>Sphingomonas</taxon>
    </lineage>
</organism>
<evidence type="ECO:0000256" key="1">
    <source>
        <dbReference type="SAM" id="Phobius"/>
    </source>
</evidence>
<reference evidence="2 3" key="1">
    <citation type="submission" date="2020-07" db="EMBL/GenBank/DDBJ databases">
        <authorList>
            <person name="Sun Q."/>
        </authorList>
    </citation>
    <scope>NUCLEOTIDE SEQUENCE [LARGE SCALE GENOMIC DNA]</scope>
    <source>
        <strain evidence="2 3">CGMCC 1.13654</strain>
    </source>
</reference>
<accession>A0A838L216</accession>
<name>A0A838L216_9SPHN</name>
<keyword evidence="1" id="KW-0812">Transmembrane</keyword>
<feature type="transmembrane region" description="Helical" evidence="1">
    <location>
        <begin position="42"/>
        <end position="65"/>
    </location>
</feature>
<proteinExistence type="predicted"/>
<comment type="caution">
    <text evidence="2">The sequence shown here is derived from an EMBL/GenBank/DDBJ whole genome shotgun (WGS) entry which is preliminary data.</text>
</comment>
<keyword evidence="1" id="KW-1133">Transmembrane helix</keyword>
<keyword evidence="3" id="KW-1185">Reference proteome</keyword>